<evidence type="ECO:0000259" key="1">
    <source>
        <dbReference type="Pfam" id="PF26154"/>
    </source>
</evidence>
<evidence type="ECO:0000313" key="2">
    <source>
        <dbReference type="EMBL" id="SDP88737.1"/>
    </source>
</evidence>
<feature type="domain" description="DUF8042" evidence="1">
    <location>
        <begin position="15"/>
        <end position="118"/>
    </location>
</feature>
<gene>
    <name evidence="2" type="ORF">SAMN05216565_110140</name>
</gene>
<sequence length="122" mass="13875">MFGSENMNLIINETVSSIKEYLPKVINATDDIAKLLQTDKEWEALNLIVAVTEGIEWCIEAVNKIQDLKGEVYIDTMEISKILMEINEALAVRDFVLTADLFEYELTPVLNTWLTKIGQIHS</sequence>
<dbReference type="EMBL" id="FNJU01000010">
    <property type="protein sequence ID" value="SDP88737.1"/>
    <property type="molecule type" value="Genomic_DNA"/>
</dbReference>
<dbReference type="AlphaFoldDB" id="A0A1H0WDI3"/>
<evidence type="ECO:0000313" key="3">
    <source>
        <dbReference type="Proteomes" id="UP000199159"/>
    </source>
</evidence>
<dbReference type="Pfam" id="PF26154">
    <property type="entry name" value="DUF8042"/>
    <property type="match status" value="1"/>
</dbReference>
<protein>
    <recommendedName>
        <fullName evidence="1">DUF8042 domain-containing protein</fullName>
    </recommendedName>
</protein>
<proteinExistence type="predicted"/>
<organism evidence="2 3">
    <name type="scientific">Litchfieldia salsa</name>
    <dbReference type="NCBI Taxonomy" id="930152"/>
    <lineage>
        <taxon>Bacteria</taxon>
        <taxon>Bacillati</taxon>
        <taxon>Bacillota</taxon>
        <taxon>Bacilli</taxon>
        <taxon>Bacillales</taxon>
        <taxon>Bacillaceae</taxon>
        <taxon>Litchfieldia</taxon>
    </lineage>
</organism>
<dbReference type="Proteomes" id="UP000199159">
    <property type="component" value="Unassembled WGS sequence"/>
</dbReference>
<reference evidence="3" key="1">
    <citation type="submission" date="2016-10" db="EMBL/GenBank/DDBJ databases">
        <authorList>
            <person name="Varghese N."/>
            <person name="Submissions S."/>
        </authorList>
    </citation>
    <scope>NUCLEOTIDE SEQUENCE [LARGE SCALE GENOMIC DNA]</scope>
    <source>
        <strain evidence="3">IBRC-M10078</strain>
    </source>
</reference>
<keyword evidence="3" id="KW-1185">Reference proteome</keyword>
<dbReference type="STRING" id="930152.SAMN05216565_110140"/>
<name>A0A1H0WDI3_9BACI</name>
<accession>A0A1H0WDI3</accession>
<dbReference type="InterPro" id="IPR058355">
    <property type="entry name" value="DUF8042"/>
</dbReference>